<evidence type="ECO:0000313" key="9">
    <source>
        <dbReference type="Proteomes" id="UP000325081"/>
    </source>
</evidence>
<dbReference type="GO" id="GO:0003746">
    <property type="term" value="F:translation elongation factor activity"/>
    <property type="evidence" value="ECO:0007669"/>
    <property type="project" value="UniProtKB-KW"/>
</dbReference>
<dbReference type="AlphaFoldDB" id="A0A5A7P3Y4"/>
<dbReference type="Pfam" id="PF00679">
    <property type="entry name" value="EFG_C"/>
    <property type="match status" value="1"/>
</dbReference>
<dbReference type="SMART" id="SM00889">
    <property type="entry name" value="EFG_IV"/>
    <property type="match status" value="1"/>
</dbReference>
<dbReference type="SUPFAM" id="SSF54211">
    <property type="entry name" value="Ribosomal protein S5 domain 2-like"/>
    <property type="match status" value="1"/>
</dbReference>
<keyword evidence="3" id="KW-0648">Protein biosynthesis</keyword>
<name>A0A5A7P3Y4_STRAF</name>
<dbReference type="Gene3D" id="3.30.70.870">
    <property type="entry name" value="Elongation Factor G (Translational Gtpase), domain 3"/>
    <property type="match status" value="1"/>
</dbReference>
<dbReference type="InterPro" id="IPR014721">
    <property type="entry name" value="Ribsml_uS5_D2-typ_fold_subgr"/>
</dbReference>
<dbReference type="Pfam" id="PF14492">
    <property type="entry name" value="EFG_III"/>
    <property type="match status" value="1"/>
</dbReference>
<feature type="region of interest" description="Disordered" evidence="5">
    <location>
        <begin position="81"/>
        <end position="114"/>
    </location>
</feature>
<evidence type="ECO:0000259" key="7">
    <source>
        <dbReference type="SMART" id="SM00889"/>
    </source>
</evidence>
<dbReference type="SUPFAM" id="SSF54980">
    <property type="entry name" value="EF-G C-terminal domain-like"/>
    <property type="match status" value="2"/>
</dbReference>
<dbReference type="InterPro" id="IPR035647">
    <property type="entry name" value="EFG_III/V"/>
</dbReference>
<dbReference type="InterPro" id="IPR005517">
    <property type="entry name" value="Transl_elong_EFG/EF2_IV"/>
</dbReference>
<protein>
    <submittedName>
        <fullName evidence="8">Elongation factor G family protein</fullName>
    </submittedName>
</protein>
<dbReference type="InterPro" id="IPR041095">
    <property type="entry name" value="EFG_II"/>
</dbReference>
<dbReference type="SMART" id="SM00838">
    <property type="entry name" value="EFG_C"/>
    <property type="match status" value="1"/>
</dbReference>
<keyword evidence="9" id="KW-1185">Reference proteome</keyword>
<dbReference type="PANTHER" id="PTHR43636:SF2">
    <property type="entry name" value="ELONGATION FACTOR G, MITOCHONDRIAL"/>
    <property type="match status" value="1"/>
</dbReference>
<dbReference type="CDD" id="cd01434">
    <property type="entry name" value="EFG_mtEFG1_IV"/>
    <property type="match status" value="1"/>
</dbReference>
<feature type="domain" description="Elongation factor EFG" evidence="6">
    <location>
        <begin position="354"/>
        <end position="441"/>
    </location>
</feature>
<dbReference type="PANTHER" id="PTHR43636">
    <property type="entry name" value="ELONGATION FACTOR G, MITOCHONDRIAL"/>
    <property type="match status" value="1"/>
</dbReference>
<dbReference type="InterPro" id="IPR006867">
    <property type="entry name" value="DUF632"/>
</dbReference>
<dbReference type="EMBL" id="BKCP01001669">
    <property type="protein sequence ID" value="GER27244.1"/>
    <property type="molecule type" value="Genomic_DNA"/>
</dbReference>
<reference evidence="9" key="1">
    <citation type="journal article" date="2019" name="Curr. Biol.">
        <title>Genome Sequence of Striga asiatica Provides Insight into the Evolution of Plant Parasitism.</title>
        <authorList>
            <person name="Yoshida S."/>
            <person name="Kim S."/>
            <person name="Wafula E.K."/>
            <person name="Tanskanen J."/>
            <person name="Kim Y.M."/>
            <person name="Honaas L."/>
            <person name="Yang Z."/>
            <person name="Spallek T."/>
            <person name="Conn C.E."/>
            <person name="Ichihashi Y."/>
            <person name="Cheong K."/>
            <person name="Cui S."/>
            <person name="Der J.P."/>
            <person name="Gundlach H."/>
            <person name="Jiao Y."/>
            <person name="Hori C."/>
            <person name="Ishida J.K."/>
            <person name="Kasahara H."/>
            <person name="Kiba T."/>
            <person name="Kim M.S."/>
            <person name="Koo N."/>
            <person name="Laohavisit A."/>
            <person name="Lee Y.H."/>
            <person name="Lumba S."/>
            <person name="McCourt P."/>
            <person name="Mortimer J.C."/>
            <person name="Mutuku J.M."/>
            <person name="Nomura T."/>
            <person name="Sasaki-Sekimoto Y."/>
            <person name="Seto Y."/>
            <person name="Wang Y."/>
            <person name="Wakatake T."/>
            <person name="Sakakibara H."/>
            <person name="Demura T."/>
            <person name="Yamaguchi S."/>
            <person name="Yoneyama K."/>
            <person name="Manabe R.I."/>
            <person name="Nelson D.C."/>
            <person name="Schulman A.H."/>
            <person name="Timko M.P."/>
            <person name="dePamphilis C.W."/>
            <person name="Choi D."/>
            <person name="Shirasu K."/>
        </authorList>
    </citation>
    <scope>NUCLEOTIDE SEQUENCE [LARGE SCALE GENOMIC DNA]</scope>
    <source>
        <strain evidence="9">cv. UVA1</strain>
    </source>
</reference>
<evidence type="ECO:0000313" key="8">
    <source>
        <dbReference type="EMBL" id="GER27244.1"/>
    </source>
</evidence>
<keyword evidence="4" id="KW-0342">GTP-binding</keyword>
<organism evidence="8 9">
    <name type="scientific">Striga asiatica</name>
    <name type="common">Asiatic witchweed</name>
    <name type="synonym">Buchnera asiatica</name>
    <dbReference type="NCBI Taxonomy" id="4170"/>
    <lineage>
        <taxon>Eukaryota</taxon>
        <taxon>Viridiplantae</taxon>
        <taxon>Streptophyta</taxon>
        <taxon>Embryophyta</taxon>
        <taxon>Tracheophyta</taxon>
        <taxon>Spermatophyta</taxon>
        <taxon>Magnoliopsida</taxon>
        <taxon>eudicotyledons</taxon>
        <taxon>Gunneridae</taxon>
        <taxon>Pentapetalae</taxon>
        <taxon>asterids</taxon>
        <taxon>lamiids</taxon>
        <taxon>Lamiales</taxon>
        <taxon>Orobanchaceae</taxon>
        <taxon>Buchnereae</taxon>
        <taxon>Striga</taxon>
    </lineage>
</organism>
<evidence type="ECO:0000256" key="5">
    <source>
        <dbReference type="SAM" id="MobiDB-lite"/>
    </source>
</evidence>
<evidence type="ECO:0000259" key="6">
    <source>
        <dbReference type="SMART" id="SM00838"/>
    </source>
</evidence>
<evidence type="ECO:0000256" key="2">
    <source>
        <dbReference type="ARBA" id="ARBA00022768"/>
    </source>
</evidence>
<dbReference type="InterPro" id="IPR000640">
    <property type="entry name" value="EFG_V-like"/>
</dbReference>
<sequence>MNQFHQVQNDVVQQVRGLVQQANKAQSTSDLHRQATRDFESAVSAWRSAFCRLVKFQLDFIRSLHAWYRLTLIPINNEQQQQSKNNNNKDPISNSTEDIKIKKRTESSSKELEKKASSLRSIEKKYYHSYSMAGIGLSDDGPNGWAGLDARDPLADKKAELAVCQRRVEDELQRHAKAVEIFKYLKEIQKNDPAFRVGLNNETGQTIISGMGEAHLDGYVERMRREYKVDGIGQPHVIFREKITKHVQFNYEHKKQSQYGRVIGYMEPLDLGSLTKFEFSNMLVRQAIPSNFMPAIEKGFKEAANSGSLIGHPVENIRIVLTDGAADSVDSSEHAFKLTAINAFRECYKSAQPIIFEPVVFVELEFPTKFLSIMKDHIIKMKGTIIEEELKSRKCLILAKVSLNHMCCYSTALRSMIEGKCKVSMDYEEHSQVSEDVLRQLVNAYKAT</sequence>
<dbReference type="OrthoDB" id="198619at2759"/>
<dbReference type="Pfam" id="PF03764">
    <property type="entry name" value="EFG_IV"/>
    <property type="match status" value="1"/>
</dbReference>
<dbReference type="GO" id="GO:0005525">
    <property type="term" value="F:GTP binding"/>
    <property type="evidence" value="ECO:0007669"/>
    <property type="project" value="UniProtKB-KW"/>
</dbReference>
<dbReference type="InterPro" id="IPR020568">
    <property type="entry name" value="Ribosomal_Su5_D2-typ_SF"/>
</dbReference>
<keyword evidence="1" id="KW-0547">Nucleotide-binding</keyword>
<dbReference type="Gene3D" id="3.30.230.10">
    <property type="match status" value="1"/>
</dbReference>
<accession>A0A5A7P3Y4</accession>
<dbReference type="GO" id="GO:0005739">
    <property type="term" value="C:mitochondrion"/>
    <property type="evidence" value="ECO:0007669"/>
    <property type="project" value="TreeGrafter"/>
</dbReference>
<dbReference type="InterPro" id="IPR047872">
    <property type="entry name" value="EFG_IV"/>
</dbReference>
<evidence type="ECO:0000256" key="4">
    <source>
        <dbReference type="ARBA" id="ARBA00023134"/>
    </source>
</evidence>
<dbReference type="Gene3D" id="3.30.70.240">
    <property type="match status" value="1"/>
</dbReference>
<evidence type="ECO:0000256" key="1">
    <source>
        <dbReference type="ARBA" id="ARBA00022741"/>
    </source>
</evidence>
<dbReference type="GO" id="GO:0070125">
    <property type="term" value="P:mitochondrial translational elongation"/>
    <property type="evidence" value="ECO:0007669"/>
    <property type="project" value="TreeGrafter"/>
</dbReference>
<comment type="caution">
    <text evidence="8">The sequence shown here is derived from an EMBL/GenBank/DDBJ whole genome shotgun (WGS) entry which is preliminary data.</text>
</comment>
<gene>
    <name evidence="8" type="ORF">STAS_02934</name>
</gene>
<keyword evidence="2 8" id="KW-0251">Elongation factor</keyword>
<dbReference type="Proteomes" id="UP000325081">
    <property type="component" value="Unassembled WGS sequence"/>
</dbReference>
<dbReference type="GO" id="GO:0003924">
    <property type="term" value="F:GTPase activity"/>
    <property type="evidence" value="ECO:0007669"/>
    <property type="project" value="TreeGrafter"/>
</dbReference>
<evidence type="ECO:0000256" key="3">
    <source>
        <dbReference type="ARBA" id="ARBA00022917"/>
    </source>
</evidence>
<dbReference type="Pfam" id="PF04782">
    <property type="entry name" value="DUF632"/>
    <property type="match status" value="1"/>
</dbReference>
<proteinExistence type="predicted"/>
<feature type="domain" description="Translation elongation factor EFG/EF2" evidence="7">
    <location>
        <begin position="236"/>
        <end position="352"/>
    </location>
</feature>
<feature type="compositionally biased region" description="Basic and acidic residues" evidence="5">
    <location>
        <begin position="97"/>
        <end position="114"/>
    </location>
</feature>